<reference evidence="3" key="1">
    <citation type="journal article" date="2019" name="Int. J. Syst. Evol. Microbiol.">
        <title>The Global Catalogue of Microorganisms (GCM) 10K type strain sequencing project: providing services to taxonomists for standard genome sequencing and annotation.</title>
        <authorList>
            <consortium name="The Broad Institute Genomics Platform"/>
            <consortium name="The Broad Institute Genome Sequencing Center for Infectious Disease"/>
            <person name="Wu L."/>
            <person name="Ma J."/>
        </authorList>
    </citation>
    <scope>NUCLEOTIDE SEQUENCE [LARGE SCALE GENOMIC DNA]</scope>
    <source>
        <strain evidence="3">KCTC 52168</strain>
    </source>
</reference>
<dbReference type="InterPro" id="IPR050266">
    <property type="entry name" value="AB_hydrolase_sf"/>
</dbReference>
<dbReference type="PANTHER" id="PTHR43798:SF33">
    <property type="entry name" value="HYDROLASE, PUTATIVE (AFU_ORTHOLOGUE AFUA_2G14860)-RELATED"/>
    <property type="match status" value="1"/>
</dbReference>
<dbReference type="PANTHER" id="PTHR43798">
    <property type="entry name" value="MONOACYLGLYCEROL LIPASE"/>
    <property type="match status" value="1"/>
</dbReference>
<proteinExistence type="predicted"/>
<dbReference type="PRINTS" id="PR00111">
    <property type="entry name" value="ABHYDROLASE"/>
</dbReference>
<dbReference type="SUPFAM" id="SSF53474">
    <property type="entry name" value="alpha/beta-Hydrolases"/>
    <property type="match status" value="1"/>
</dbReference>
<gene>
    <name evidence="2" type="ORF">ACFOEN_02795</name>
</gene>
<evidence type="ECO:0000313" key="2">
    <source>
        <dbReference type="EMBL" id="MFC3146567.1"/>
    </source>
</evidence>
<sequence>MIYKPKFEHRSQFIELRGLAYHVREWGARDAPPLLMLHGWMDVGASFQFVADHLADRFRVIAPDWRGYGLTETPGTDTYWFPDYLADLDFLMDALVGDQAVPILGHSMGGNVVMLYGGARPERCSHIINLEGFGLSKTDPARAPARMAKWLDELHTDVDMRPYASQSEVAARLMKNNPRLSADRAEFLAGHWAWEAEPGKWLIRGDAAHKRTNPYLYRLDEVMAAWRAIAAPVLFVEGKQTDARQFLGGLPDFEDRLTHIAHLTYRTIDQAGHMLHHDQPEQLAALIAEFLQ</sequence>
<dbReference type="RefSeq" id="WP_377300884.1">
    <property type="nucleotide sequence ID" value="NZ_CP180191.1"/>
</dbReference>
<dbReference type="Proteomes" id="UP001595556">
    <property type="component" value="Unassembled WGS sequence"/>
</dbReference>
<protein>
    <submittedName>
        <fullName evidence="2">Alpha/beta fold hydrolase</fullName>
    </submittedName>
</protein>
<evidence type="ECO:0000313" key="3">
    <source>
        <dbReference type="Proteomes" id="UP001595556"/>
    </source>
</evidence>
<organism evidence="2 3">
    <name type="scientific">Piscinibacterium candidicorallinum</name>
    <dbReference type="NCBI Taxonomy" id="1793872"/>
    <lineage>
        <taxon>Bacteria</taxon>
        <taxon>Pseudomonadati</taxon>
        <taxon>Pseudomonadota</taxon>
        <taxon>Betaproteobacteria</taxon>
        <taxon>Burkholderiales</taxon>
        <taxon>Piscinibacterium</taxon>
    </lineage>
</organism>
<dbReference type="EMBL" id="JBHRTI010000003">
    <property type="protein sequence ID" value="MFC3146567.1"/>
    <property type="molecule type" value="Genomic_DNA"/>
</dbReference>
<accession>A0ABV7GZ43</accession>
<keyword evidence="2" id="KW-0378">Hydrolase</keyword>
<dbReference type="InterPro" id="IPR029058">
    <property type="entry name" value="AB_hydrolase_fold"/>
</dbReference>
<keyword evidence="3" id="KW-1185">Reference proteome</keyword>
<dbReference type="Pfam" id="PF00561">
    <property type="entry name" value="Abhydrolase_1"/>
    <property type="match status" value="1"/>
</dbReference>
<name>A0ABV7GZ43_9BURK</name>
<dbReference type="GO" id="GO:0016787">
    <property type="term" value="F:hydrolase activity"/>
    <property type="evidence" value="ECO:0007669"/>
    <property type="project" value="UniProtKB-KW"/>
</dbReference>
<dbReference type="Gene3D" id="3.40.50.1820">
    <property type="entry name" value="alpha/beta hydrolase"/>
    <property type="match status" value="1"/>
</dbReference>
<dbReference type="InterPro" id="IPR000073">
    <property type="entry name" value="AB_hydrolase_1"/>
</dbReference>
<feature type="domain" description="AB hydrolase-1" evidence="1">
    <location>
        <begin position="32"/>
        <end position="279"/>
    </location>
</feature>
<comment type="caution">
    <text evidence="2">The sequence shown here is derived from an EMBL/GenBank/DDBJ whole genome shotgun (WGS) entry which is preliminary data.</text>
</comment>
<evidence type="ECO:0000259" key="1">
    <source>
        <dbReference type="Pfam" id="PF00561"/>
    </source>
</evidence>